<dbReference type="Proteomes" id="UP001162162">
    <property type="component" value="Unassembled WGS sequence"/>
</dbReference>
<accession>A0AAV8YPM5</accession>
<feature type="region of interest" description="Disordered" evidence="1">
    <location>
        <begin position="177"/>
        <end position="196"/>
    </location>
</feature>
<reference evidence="2" key="1">
    <citation type="journal article" date="2023" name="Insect Mol. Biol.">
        <title>Genome sequencing provides insights into the evolution of gene families encoding plant cell wall-degrading enzymes in longhorned beetles.</title>
        <authorList>
            <person name="Shin N.R."/>
            <person name="Okamura Y."/>
            <person name="Kirsch R."/>
            <person name="Pauchet Y."/>
        </authorList>
    </citation>
    <scope>NUCLEOTIDE SEQUENCE</scope>
    <source>
        <strain evidence="2">AMC_N1</strain>
    </source>
</reference>
<gene>
    <name evidence="2" type="ORF">NQ318_006505</name>
</gene>
<organism evidence="2 3">
    <name type="scientific">Aromia moschata</name>
    <dbReference type="NCBI Taxonomy" id="1265417"/>
    <lineage>
        <taxon>Eukaryota</taxon>
        <taxon>Metazoa</taxon>
        <taxon>Ecdysozoa</taxon>
        <taxon>Arthropoda</taxon>
        <taxon>Hexapoda</taxon>
        <taxon>Insecta</taxon>
        <taxon>Pterygota</taxon>
        <taxon>Neoptera</taxon>
        <taxon>Endopterygota</taxon>
        <taxon>Coleoptera</taxon>
        <taxon>Polyphaga</taxon>
        <taxon>Cucujiformia</taxon>
        <taxon>Chrysomeloidea</taxon>
        <taxon>Cerambycidae</taxon>
        <taxon>Cerambycinae</taxon>
        <taxon>Callichromatini</taxon>
        <taxon>Aromia</taxon>
    </lineage>
</organism>
<feature type="region of interest" description="Disordered" evidence="1">
    <location>
        <begin position="306"/>
        <end position="376"/>
    </location>
</feature>
<evidence type="ECO:0000256" key="1">
    <source>
        <dbReference type="SAM" id="MobiDB-lite"/>
    </source>
</evidence>
<feature type="compositionally biased region" description="Low complexity" evidence="1">
    <location>
        <begin position="418"/>
        <end position="431"/>
    </location>
</feature>
<feature type="compositionally biased region" description="Low complexity" evidence="1">
    <location>
        <begin position="139"/>
        <end position="156"/>
    </location>
</feature>
<comment type="caution">
    <text evidence="2">The sequence shown here is derived from an EMBL/GenBank/DDBJ whole genome shotgun (WGS) entry which is preliminary data.</text>
</comment>
<dbReference type="EMBL" id="JAPWTK010000063">
    <property type="protein sequence ID" value="KAJ8952889.1"/>
    <property type="molecule type" value="Genomic_DNA"/>
</dbReference>
<protein>
    <submittedName>
        <fullName evidence="2">Uncharacterized protein</fullName>
    </submittedName>
</protein>
<dbReference type="AlphaFoldDB" id="A0AAV8YPM5"/>
<evidence type="ECO:0000313" key="2">
    <source>
        <dbReference type="EMBL" id="KAJ8952889.1"/>
    </source>
</evidence>
<keyword evidence="3" id="KW-1185">Reference proteome</keyword>
<evidence type="ECO:0000313" key="3">
    <source>
        <dbReference type="Proteomes" id="UP001162162"/>
    </source>
</evidence>
<name>A0AAV8YPM5_9CUCU</name>
<sequence>MLLPARCERVATSLNRTVSGDTFPTLSSLDMPGGGGIVNHLRKSYSLSDLTDVGHDDDGRDEADDVVITDPRLLRRRRSPHRSSSSASAIYFSEVDVRADRIGSIQSAEDISSGYSSGEGLYSSGQPVKLLAREGLHRTGSLTRSRTSRVTRSTTTIKKSGGSDDSDENEVFDTNIVFDKPPKTKPVTAEKADSSSEDEFLDTLDTLHDKKLGEDLNIFNKNPLLTACRERERDLDVVNCSLTKSHPMHTAPSLNLERGDTDRSDKVSLSVNTLNIVNITKDVNTFSNFLQNLIEYKMENINKGSKKVHTGDEDGDTDVQTKTEAVKSGSKSGESKKIEQLGLPSSSDRTRSETRGGRYNKKTAPPPPKLATSVEDPSPIKATLVLKPGLVKNVGPKESPSKEIFIQSPKSKRRKSVNRSPSSASNSSASSRSKHSLAKLMKLPKKIVFWNKDELSVPNASEKRSSWHSFLDDDLQPLSDSKVQSKSDNDLARFKSLVGSLRGPGVSKTDSQLSIRSLTESPLAHRRLKIIRRYVDEDID</sequence>
<proteinExistence type="predicted"/>
<feature type="region of interest" description="Disordered" evidence="1">
    <location>
        <begin position="391"/>
        <end position="436"/>
    </location>
</feature>
<feature type="region of interest" description="Disordered" evidence="1">
    <location>
        <begin position="139"/>
        <end position="171"/>
    </location>
</feature>